<dbReference type="EMBL" id="BOVK01000016">
    <property type="protein sequence ID" value="GIQ68706.1"/>
    <property type="molecule type" value="Genomic_DNA"/>
</dbReference>
<evidence type="ECO:0000313" key="2">
    <source>
        <dbReference type="Proteomes" id="UP000677918"/>
    </source>
</evidence>
<gene>
    <name evidence="1" type="ORF">XYCOK13_15300</name>
</gene>
<organism evidence="1 2">
    <name type="scientific">Xylanibacillus composti</name>
    <dbReference type="NCBI Taxonomy" id="1572762"/>
    <lineage>
        <taxon>Bacteria</taxon>
        <taxon>Bacillati</taxon>
        <taxon>Bacillota</taxon>
        <taxon>Bacilli</taxon>
        <taxon>Bacillales</taxon>
        <taxon>Paenibacillaceae</taxon>
        <taxon>Xylanibacillus</taxon>
    </lineage>
</organism>
<sequence length="62" mass="7111">MAFFSRQAAEPVPEAETNVWSCDNEECAGWMRQDFSFSSAPECPLCHSSMRQETRMLPVIHM</sequence>
<dbReference type="RefSeq" id="WP_213411339.1">
    <property type="nucleotide sequence ID" value="NZ_BOVK01000016.1"/>
</dbReference>
<name>A0A8J4M2N1_9BACL</name>
<proteinExistence type="predicted"/>
<evidence type="ECO:0000313" key="1">
    <source>
        <dbReference type="EMBL" id="GIQ68706.1"/>
    </source>
</evidence>
<accession>A0A8J4M2N1</accession>
<dbReference type="AlphaFoldDB" id="A0A8J4M2N1"/>
<dbReference type="Pfam" id="PF14169">
    <property type="entry name" value="YdjO"/>
    <property type="match status" value="1"/>
</dbReference>
<comment type="caution">
    <text evidence="1">The sequence shown here is derived from an EMBL/GenBank/DDBJ whole genome shotgun (WGS) entry which is preliminary data.</text>
</comment>
<dbReference type="InterPro" id="IPR025916">
    <property type="entry name" value="YdjO"/>
</dbReference>
<dbReference type="Proteomes" id="UP000677918">
    <property type="component" value="Unassembled WGS sequence"/>
</dbReference>
<keyword evidence="2" id="KW-1185">Reference proteome</keyword>
<protein>
    <recommendedName>
        <fullName evidence="3">Cold-shock protein</fullName>
    </recommendedName>
</protein>
<reference evidence="1" key="1">
    <citation type="submission" date="2021-04" db="EMBL/GenBank/DDBJ databases">
        <title>Draft genome sequence of Xylanibacillus composti strain K13.</title>
        <authorList>
            <person name="Uke A."/>
            <person name="Chhe C."/>
            <person name="Baramee S."/>
            <person name="Kosugi A."/>
        </authorList>
    </citation>
    <scope>NUCLEOTIDE SEQUENCE</scope>
    <source>
        <strain evidence="1">K13</strain>
    </source>
</reference>
<evidence type="ECO:0008006" key="3">
    <source>
        <dbReference type="Google" id="ProtNLM"/>
    </source>
</evidence>